<dbReference type="PRINTS" id="PR01573">
    <property type="entry name" value="SUPERTUBBY"/>
</dbReference>
<dbReference type="InterPro" id="IPR000007">
    <property type="entry name" value="Tubby_C"/>
</dbReference>
<dbReference type="InterPro" id="IPR025659">
    <property type="entry name" value="Tubby-like_C"/>
</dbReference>
<evidence type="ECO:0000313" key="4">
    <source>
        <dbReference type="EMBL" id="TMW66972.1"/>
    </source>
</evidence>
<comment type="caution">
    <text evidence="4">The sequence shown here is derived from an EMBL/GenBank/DDBJ whole genome shotgun (WGS) entry which is preliminary data.</text>
</comment>
<dbReference type="OrthoDB" id="8775810at2759"/>
<feature type="compositionally biased region" description="Acidic residues" evidence="2">
    <location>
        <begin position="147"/>
        <end position="160"/>
    </location>
</feature>
<sequence length="453" mass="51113">MYASRRSSVSRREEAASQVNRKSFRNDEENQVTPFHLDDGTDDNEEIRRRRYSSSSSSSSSGFERQRNARYSRGRVQKKFSVKHSHRESDENEWEKASSASSGKRHDSYSDNSSDSEDEPAPPKQQQTRTATPDSPRKPNRQKTQQSDDDEEDEDSDVEEPATPNIVIAPVRSVDLSNLGALSKLAVYPGSEAQLLQGHIVRVKTLLHSQYHFFINNQLILMAEKQLKARTSNYYVFDMTRAAGGLSTKLTKKSGNYIGKLRSNFSKKKNVLIGNQSRKTELGAIVFNGNVNNSEPRRLVVVLPPLNPKRQELEGVAIGGDDAFSMLIQRYKVLKHSRADSPHTHRLYHELQVFENKQPVFENGFYRLNFNGRVSMPSVKNFQLVKSNVNSSSIQSSSPPASAASSRTTTPREDDPEVFLQFGKVDDKKFHLDFRAPITPIQAFAVALAQFNV</sequence>
<feature type="region of interest" description="Disordered" evidence="2">
    <location>
        <begin position="391"/>
        <end position="415"/>
    </location>
</feature>
<dbReference type="Pfam" id="PF01167">
    <property type="entry name" value="Tub"/>
    <property type="match status" value="1"/>
</dbReference>
<dbReference type="EMBL" id="SPLM01000006">
    <property type="protein sequence ID" value="TMW66972.1"/>
    <property type="molecule type" value="Genomic_DNA"/>
</dbReference>
<evidence type="ECO:0000259" key="3">
    <source>
        <dbReference type="Pfam" id="PF01167"/>
    </source>
</evidence>
<dbReference type="PANTHER" id="PTHR16517:SF7">
    <property type="entry name" value="PROTEIN KING TUBBY"/>
    <property type="match status" value="1"/>
</dbReference>
<dbReference type="AlphaFoldDB" id="A0A8K1CQU2"/>
<proteinExistence type="inferred from homology"/>
<feature type="compositionally biased region" description="Low complexity" evidence="2">
    <location>
        <begin position="391"/>
        <end position="409"/>
    </location>
</feature>
<feature type="region of interest" description="Disordered" evidence="2">
    <location>
        <begin position="1"/>
        <end position="166"/>
    </location>
</feature>
<protein>
    <recommendedName>
        <fullName evidence="3">Tubby C-terminal domain-containing protein</fullName>
    </recommendedName>
</protein>
<evidence type="ECO:0000256" key="1">
    <source>
        <dbReference type="ARBA" id="ARBA00007129"/>
    </source>
</evidence>
<reference evidence="4" key="1">
    <citation type="submission" date="2019-03" db="EMBL/GenBank/DDBJ databases">
        <title>Long read genome sequence of the mycoparasitic Pythium oligandrum ATCC 38472 isolated from sugarbeet rhizosphere.</title>
        <authorList>
            <person name="Gaulin E."/>
        </authorList>
    </citation>
    <scope>NUCLEOTIDE SEQUENCE</scope>
    <source>
        <strain evidence="4">ATCC 38472_TT</strain>
    </source>
</reference>
<feature type="domain" description="Tubby C-terminal" evidence="3">
    <location>
        <begin position="189"/>
        <end position="452"/>
    </location>
</feature>
<feature type="compositionally biased region" description="Polar residues" evidence="2">
    <location>
        <begin position="124"/>
        <end position="133"/>
    </location>
</feature>
<dbReference type="PANTHER" id="PTHR16517">
    <property type="entry name" value="TUBBY-RELATED"/>
    <property type="match status" value="1"/>
</dbReference>
<dbReference type="Gene3D" id="3.20.90.10">
    <property type="entry name" value="Tubby Protein, Chain A"/>
    <property type="match status" value="1"/>
</dbReference>
<name>A0A8K1CQU2_PYTOL</name>
<evidence type="ECO:0000313" key="5">
    <source>
        <dbReference type="Proteomes" id="UP000794436"/>
    </source>
</evidence>
<organism evidence="4 5">
    <name type="scientific">Pythium oligandrum</name>
    <name type="common">Mycoparasitic fungus</name>
    <dbReference type="NCBI Taxonomy" id="41045"/>
    <lineage>
        <taxon>Eukaryota</taxon>
        <taxon>Sar</taxon>
        <taxon>Stramenopiles</taxon>
        <taxon>Oomycota</taxon>
        <taxon>Peronosporomycetes</taxon>
        <taxon>Pythiales</taxon>
        <taxon>Pythiaceae</taxon>
        <taxon>Pythium</taxon>
    </lineage>
</organism>
<gene>
    <name evidence="4" type="ORF">Poli38472_012088</name>
</gene>
<keyword evidence="5" id="KW-1185">Reference proteome</keyword>
<comment type="similarity">
    <text evidence="1">Belongs to the TUB family.</text>
</comment>
<evidence type="ECO:0000256" key="2">
    <source>
        <dbReference type="SAM" id="MobiDB-lite"/>
    </source>
</evidence>
<dbReference type="SUPFAM" id="SSF54518">
    <property type="entry name" value="Tubby C-terminal domain-like"/>
    <property type="match status" value="1"/>
</dbReference>
<dbReference type="Proteomes" id="UP000794436">
    <property type="component" value="Unassembled WGS sequence"/>
</dbReference>
<accession>A0A8K1CQU2</accession>
<feature type="compositionally biased region" description="Basic residues" evidence="2">
    <location>
        <begin position="68"/>
        <end position="86"/>
    </location>
</feature>